<proteinExistence type="predicted"/>
<dbReference type="AlphaFoldDB" id="A0ABD2NV12"/>
<dbReference type="EMBL" id="JABFTP020000144">
    <property type="protein sequence ID" value="KAL3282252.1"/>
    <property type="molecule type" value="Genomic_DNA"/>
</dbReference>
<sequence>MDKWAPIKIRRTQCKKKWIDRKVRLLQKERDILLNLILKIFKFTDNTADFHEYKMRTKGKKYYEDEINKCGKDSKKMWKVLKEVVSTSREGFSSSKLGDDEFDEAGKLNPFFID</sequence>
<name>A0ABD2NV12_9CUCU</name>
<comment type="caution">
    <text evidence="1">The sequence shown here is derived from an EMBL/GenBank/DDBJ whole genome shotgun (WGS) entry which is preliminary data.</text>
</comment>
<accession>A0ABD2NV12</accession>
<protein>
    <submittedName>
        <fullName evidence="1">Uncharacterized protein</fullName>
    </submittedName>
</protein>
<feature type="non-terminal residue" evidence="1">
    <location>
        <position position="114"/>
    </location>
</feature>
<gene>
    <name evidence="1" type="ORF">HHI36_005443</name>
</gene>
<reference evidence="1 2" key="1">
    <citation type="journal article" date="2021" name="BMC Biol.">
        <title>Horizontally acquired antibacterial genes associated with adaptive radiation of ladybird beetles.</title>
        <authorList>
            <person name="Li H.S."/>
            <person name="Tang X.F."/>
            <person name="Huang Y.H."/>
            <person name="Xu Z.Y."/>
            <person name="Chen M.L."/>
            <person name="Du X.Y."/>
            <person name="Qiu B.Y."/>
            <person name="Chen P.T."/>
            <person name="Zhang W."/>
            <person name="Slipinski A."/>
            <person name="Escalona H.E."/>
            <person name="Waterhouse R.M."/>
            <person name="Zwick A."/>
            <person name="Pang H."/>
        </authorList>
    </citation>
    <scope>NUCLEOTIDE SEQUENCE [LARGE SCALE GENOMIC DNA]</scope>
    <source>
        <strain evidence="1">SYSU2018</strain>
    </source>
</reference>
<evidence type="ECO:0000313" key="2">
    <source>
        <dbReference type="Proteomes" id="UP001516400"/>
    </source>
</evidence>
<dbReference type="Proteomes" id="UP001516400">
    <property type="component" value="Unassembled WGS sequence"/>
</dbReference>
<evidence type="ECO:0000313" key="1">
    <source>
        <dbReference type="EMBL" id="KAL3282252.1"/>
    </source>
</evidence>
<keyword evidence="2" id="KW-1185">Reference proteome</keyword>
<organism evidence="1 2">
    <name type="scientific">Cryptolaemus montrouzieri</name>
    <dbReference type="NCBI Taxonomy" id="559131"/>
    <lineage>
        <taxon>Eukaryota</taxon>
        <taxon>Metazoa</taxon>
        <taxon>Ecdysozoa</taxon>
        <taxon>Arthropoda</taxon>
        <taxon>Hexapoda</taxon>
        <taxon>Insecta</taxon>
        <taxon>Pterygota</taxon>
        <taxon>Neoptera</taxon>
        <taxon>Endopterygota</taxon>
        <taxon>Coleoptera</taxon>
        <taxon>Polyphaga</taxon>
        <taxon>Cucujiformia</taxon>
        <taxon>Coccinelloidea</taxon>
        <taxon>Coccinellidae</taxon>
        <taxon>Scymninae</taxon>
        <taxon>Scymnini</taxon>
        <taxon>Cryptolaemus</taxon>
    </lineage>
</organism>